<accession>A0ABD3QJL9</accession>
<dbReference type="InterPro" id="IPR051943">
    <property type="entry name" value="TRAFAC_Dynamin-like_GTPase"/>
</dbReference>
<comment type="caution">
    <text evidence="3">The sequence shown here is derived from an EMBL/GenBank/DDBJ whole genome shotgun (WGS) entry which is preliminary data.</text>
</comment>
<dbReference type="SUPFAM" id="SSF52540">
    <property type="entry name" value="P-loop containing nucleoside triphosphate hydrolases"/>
    <property type="match status" value="1"/>
</dbReference>
<evidence type="ECO:0000256" key="1">
    <source>
        <dbReference type="SAM" id="MobiDB-lite"/>
    </source>
</evidence>
<evidence type="ECO:0000313" key="4">
    <source>
        <dbReference type="Proteomes" id="UP001530315"/>
    </source>
</evidence>
<feature type="compositionally biased region" description="Basic and acidic residues" evidence="1">
    <location>
        <begin position="108"/>
        <end position="118"/>
    </location>
</feature>
<gene>
    <name evidence="3" type="ORF">ACHAW5_009854</name>
</gene>
<evidence type="ECO:0000259" key="2">
    <source>
        <dbReference type="Pfam" id="PF00350"/>
    </source>
</evidence>
<reference evidence="3 4" key="1">
    <citation type="submission" date="2024-10" db="EMBL/GenBank/DDBJ databases">
        <title>Updated reference genomes for cyclostephanoid diatoms.</title>
        <authorList>
            <person name="Roberts W.R."/>
            <person name="Alverson A.J."/>
        </authorList>
    </citation>
    <scope>NUCLEOTIDE SEQUENCE [LARGE SCALE GENOMIC DNA]</scope>
    <source>
        <strain evidence="3 4">AJA276-08</strain>
    </source>
</reference>
<sequence>MKMPSPATCMAVALRRPAPSALMMAMASSLTSSAASSKSNGGNRQQMMESGLSRILTDEQRSLFHQVNQLSAMTRSLARQVGNVAIKEDSLLADITRIQTQKLPRQQTSKDQEQKTNESTDVSAPPSLFTVVFAGEFNSGKSTLINALLGNELLDTGVLPTTDAITVVMANGDDADPNDDEVTSPLIESGSFASDDSAVPVHTQLLLLSASDFPILSDLCLIDTPGTNAILSLQHTSSTLRILHDADLIVFVTSADRPFSESERQLLQTSIKLYRKRVVLVINKMDILERQKGEDHGESTKKRVEEYVVEHASDLLGARPVVIPLSARDALSMKLLYNSHRTSNDGPGSAEYQPSLWTRSNFGALEHFLSTTLTASSKVKTKLLNPIGVTEGILFDCQTEIKRRQEELDVDVMTLRLLRSQTEAWERELKIDVIDQCLSNVKKVVAHRAEAATRVIGDLSYFDQWKLGAGLGRSIFDQAWERSSRRCRGVPFALQTKDSNTHNILENELLSILNECLETLLLRAQTQGNASLEYLGKRPAIVGSGSMGRRMVGNVRTPSYQRLVFIKSSITDVIQSSTSKLPSDVHSTDKVYKSLRRTALLSSVLLGSSAMIATLSALDCLDTANGLVSSLTLAALGGISLPLGNRYLAVSFQREWMEHTEQLETALDNLFKDVFHEIKSELSESIAPYSRYVSSEVNWLKDLGDKLDSGISIAHNLRSKINKACD</sequence>
<evidence type="ECO:0000313" key="3">
    <source>
        <dbReference type="EMBL" id="KAL3800272.1"/>
    </source>
</evidence>
<organism evidence="3 4">
    <name type="scientific">Stephanodiscus triporus</name>
    <dbReference type="NCBI Taxonomy" id="2934178"/>
    <lineage>
        <taxon>Eukaryota</taxon>
        <taxon>Sar</taxon>
        <taxon>Stramenopiles</taxon>
        <taxon>Ochrophyta</taxon>
        <taxon>Bacillariophyta</taxon>
        <taxon>Coscinodiscophyceae</taxon>
        <taxon>Thalassiosirophycidae</taxon>
        <taxon>Stephanodiscales</taxon>
        <taxon>Stephanodiscaceae</taxon>
        <taxon>Stephanodiscus</taxon>
    </lineage>
</organism>
<dbReference type="InterPro" id="IPR045063">
    <property type="entry name" value="Dynamin_N"/>
</dbReference>
<dbReference type="EMBL" id="JALLAZ020000219">
    <property type="protein sequence ID" value="KAL3800272.1"/>
    <property type="molecule type" value="Genomic_DNA"/>
</dbReference>
<feature type="region of interest" description="Disordered" evidence="1">
    <location>
        <begin position="102"/>
        <end position="122"/>
    </location>
</feature>
<dbReference type="PANTHER" id="PTHR43681:SF1">
    <property type="entry name" value="SARCALUMENIN"/>
    <property type="match status" value="1"/>
</dbReference>
<dbReference type="AlphaFoldDB" id="A0ABD3QJL9"/>
<feature type="domain" description="Dynamin N-terminal" evidence="2">
    <location>
        <begin position="131"/>
        <end position="285"/>
    </location>
</feature>
<proteinExistence type="predicted"/>
<dbReference type="Proteomes" id="UP001530315">
    <property type="component" value="Unassembled WGS sequence"/>
</dbReference>
<dbReference type="PANTHER" id="PTHR43681">
    <property type="entry name" value="TRANSMEMBRANE GTPASE FZO"/>
    <property type="match status" value="1"/>
</dbReference>
<dbReference type="CDD" id="cd09912">
    <property type="entry name" value="DLP_2"/>
    <property type="match status" value="1"/>
</dbReference>
<protein>
    <recommendedName>
        <fullName evidence="2">Dynamin N-terminal domain-containing protein</fullName>
    </recommendedName>
</protein>
<name>A0ABD3QJL9_9STRA</name>
<dbReference type="InterPro" id="IPR005225">
    <property type="entry name" value="Small_GTP-bd"/>
</dbReference>
<dbReference type="Pfam" id="PF00350">
    <property type="entry name" value="Dynamin_N"/>
    <property type="match status" value="1"/>
</dbReference>
<dbReference type="Gene3D" id="3.40.50.300">
    <property type="entry name" value="P-loop containing nucleotide triphosphate hydrolases"/>
    <property type="match status" value="1"/>
</dbReference>
<dbReference type="InterPro" id="IPR027417">
    <property type="entry name" value="P-loop_NTPase"/>
</dbReference>
<keyword evidence="4" id="KW-1185">Reference proteome</keyword>
<dbReference type="NCBIfam" id="TIGR00231">
    <property type="entry name" value="small_GTP"/>
    <property type="match status" value="1"/>
</dbReference>